<dbReference type="Pfam" id="PF02574">
    <property type="entry name" value="S-methyl_trans"/>
    <property type="match status" value="1"/>
</dbReference>
<comment type="cofactor">
    <cofactor evidence="3">
        <name>Zn(2+)</name>
        <dbReference type="ChEBI" id="CHEBI:29105"/>
    </cofactor>
</comment>
<dbReference type="Gene3D" id="3.20.20.330">
    <property type="entry name" value="Homocysteine-binding-like domain"/>
    <property type="match status" value="1"/>
</dbReference>
<keyword evidence="3" id="KW-0862">Zinc</keyword>
<dbReference type="EMBL" id="CP134537">
    <property type="protein sequence ID" value="WNH08503.1"/>
    <property type="molecule type" value="Genomic_DNA"/>
</dbReference>
<gene>
    <name evidence="5" type="ORF">RHP51_15450</name>
</gene>
<dbReference type="PANTHER" id="PTHR11103:SF18">
    <property type="entry name" value="SLR1189 PROTEIN"/>
    <property type="match status" value="1"/>
</dbReference>
<name>A0ABY9XRF0_9FLAO</name>
<keyword evidence="1 3" id="KW-0489">Methyltransferase</keyword>
<evidence type="ECO:0000256" key="2">
    <source>
        <dbReference type="ARBA" id="ARBA00022679"/>
    </source>
</evidence>
<reference evidence="5 6" key="1">
    <citation type="submission" date="2023-09" db="EMBL/GenBank/DDBJ databases">
        <title>Thalassobella suaedae gen. nov., sp. nov., a marine bacterium of the family Flavobacteriaceae isolated from a halophyte Suaeda japonica.</title>
        <authorList>
            <person name="Lee S.Y."/>
            <person name="Hwang C.Y."/>
        </authorList>
    </citation>
    <scope>NUCLEOTIDE SEQUENCE [LARGE SCALE GENOMIC DNA]</scope>
    <source>
        <strain evidence="5 6">HL-DH14</strain>
    </source>
</reference>
<dbReference type="InterPro" id="IPR003726">
    <property type="entry name" value="HCY_dom"/>
</dbReference>
<dbReference type="Proteomes" id="UP001302806">
    <property type="component" value="Chromosome"/>
</dbReference>
<sequence>MAKYRNQLPQLSTATFMTDGGLETDLIFNKGIDLPEFAAFDLLKSSDGKQTLKNYYRDYLVIAKKKCHGFVLEAPTYRANPDWVVKIGYALDDLQVIHNTAIEELEDLRNEFEDDNFKVPISVCIGPRGDGYVPSKIMTAEEAEEYHSSQIKVASNTNADLVSALTINYIDEATGIVNAAKKHHIPVVISYTVETDGNLPSGQSLKDAISSLDKATNNYVSYFMINCAHPEHFKGVLNANASWTKRIKGLRANASNKSHAELDESETLDIGNKEELAKHYCDLRKHLPNLSIIGGCCGTDATHLESICESWFENN</sequence>
<feature type="domain" description="Hcy-binding" evidence="4">
    <location>
        <begin position="4"/>
        <end position="311"/>
    </location>
</feature>
<dbReference type="SUPFAM" id="SSF82282">
    <property type="entry name" value="Homocysteine S-methyltransferase"/>
    <property type="match status" value="1"/>
</dbReference>
<dbReference type="RefSeq" id="WP_415865160.1">
    <property type="nucleotide sequence ID" value="NZ_CP134537.1"/>
</dbReference>
<dbReference type="InterPro" id="IPR036589">
    <property type="entry name" value="HCY_dom_sf"/>
</dbReference>
<organism evidence="5 6">
    <name type="scientific">Thalassobellus suaedae</name>
    <dbReference type="NCBI Taxonomy" id="3074124"/>
    <lineage>
        <taxon>Bacteria</taxon>
        <taxon>Pseudomonadati</taxon>
        <taxon>Bacteroidota</taxon>
        <taxon>Flavobacteriia</taxon>
        <taxon>Flavobacteriales</taxon>
        <taxon>Flavobacteriaceae</taxon>
        <taxon>Thalassobellus</taxon>
    </lineage>
</organism>
<evidence type="ECO:0000313" key="5">
    <source>
        <dbReference type="EMBL" id="WNH08503.1"/>
    </source>
</evidence>
<dbReference type="PANTHER" id="PTHR11103">
    <property type="entry name" value="SLR1189 PROTEIN"/>
    <property type="match status" value="1"/>
</dbReference>
<feature type="binding site" evidence="3">
    <location>
        <position position="227"/>
    </location>
    <ligand>
        <name>Zn(2+)</name>
        <dbReference type="ChEBI" id="CHEBI:29105"/>
    </ligand>
</feature>
<evidence type="ECO:0000256" key="3">
    <source>
        <dbReference type="PROSITE-ProRule" id="PRU00333"/>
    </source>
</evidence>
<evidence type="ECO:0000256" key="1">
    <source>
        <dbReference type="ARBA" id="ARBA00022603"/>
    </source>
</evidence>
<keyword evidence="3" id="KW-0479">Metal-binding</keyword>
<feature type="binding site" evidence="3">
    <location>
        <position position="297"/>
    </location>
    <ligand>
        <name>Zn(2+)</name>
        <dbReference type="ChEBI" id="CHEBI:29105"/>
    </ligand>
</feature>
<proteinExistence type="predicted"/>
<evidence type="ECO:0000259" key="4">
    <source>
        <dbReference type="PROSITE" id="PS50970"/>
    </source>
</evidence>
<keyword evidence="2 3" id="KW-0808">Transferase</keyword>
<accession>A0ABY9XRF0</accession>
<dbReference type="PROSITE" id="PS50970">
    <property type="entry name" value="HCY"/>
    <property type="match status" value="1"/>
</dbReference>
<protein>
    <submittedName>
        <fullName evidence="5">Homocysteine S-methyltransferase family protein</fullName>
    </submittedName>
</protein>
<feature type="binding site" evidence="3">
    <location>
        <position position="296"/>
    </location>
    <ligand>
        <name>Zn(2+)</name>
        <dbReference type="ChEBI" id="CHEBI:29105"/>
    </ligand>
</feature>
<evidence type="ECO:0000313" key="6">
    <source>
        <dbReference type="Proteomes" id="UP001302806"/>
    </source>
</evidence>